<dbReference type="InterPro" id="IPR056599">
    <property type="entry name" value="AAA_lid_fung"/>
</dbReference>
<dbReference type="EMBL" id="KB707247">
    <property type="protein sequence ID" value="EMR63267.1"/>
    <property type="molecule type" value="Genomic_DNA"/>
</dbReference>
<reference evidence="6" key="1">
    <citation type="journal article" date="2013" name="Genome Announc.">
        <title>Draft genome sequence of the grapevine dieback fungus Eutypa lata UCR-EL1.</title>
        <authorList>
            <person name="Blanco-Ulate B."/>
            <person name="Rolshausen P.E."/>
            <person name="Cantu D."/>
        </authorList>
    </citation>
    <scope>NUCLEOTIDE SEQUENCE [LARGE SCALE GENOMIC DNA]</scope>
    <source>
        <strain evidence="6">UCR-EL1</strain>
    </source>
</reference>
<dbReference type="HOGENOM" id="CLU_004471_6_2_1"/>
<feature type="region of interest" description="Disordered" evidence="3">
    <location>
        <begin position="401"/>
        <end position="422"/>
    </location>
</feature>
<dbReference type="InterPro" id="IPR003593">
    <property type="entry name" value="AAA+_ATPase"/>
</dbReference>
<gene>
    <name evidence="5" type="ORF">UCREL1_9790</name>
</gene>
<evidence type="ECO:0000313" key="5">
    <source>
        <dbReference type="EMBL" id="EMR63267.1"/>
    </source>
</evidence>
<organism evidence="5 6">
    <name type="scientific">Eutypa lata (strain UCR-EL1)</name>
    <name type="common">Grapevine dieback disease fungus</name>
    <name type="synonym">Eutypa armeniacae</name>
    <dbReference type="NCBI Taxonomy" id="1287681"/>
    <lineage>
        <taxon>Eukaryota</taxon>
        <taxon>Fungi</taxon>
        <taxon>Dikarya</taxon>
        <taxon>Ascomycota</taxon>
        <taxon>Pezizomycotina</taxon>
        <taxon>Sordariomycetes</taxon>
        <taxon>Xylariomycetidae</taxon>
        <taxon>Xylariales</taxon>
        <taxon>Diatrypaceae</taxon>
        <taxon>Eutypa</taxon>
    </lineage>
</organism>
<dbReference type="OrthoDB" id="10042665at2759"/>
<feature type="region of interest" description="Disordered" evidence="3">
    <location>
        <begin position="33"/>
        <end position="85"/>
    </location>
</feature>
<dbReference type="SUPFAM" id="SSF52540">
    <property type="entry name" value="P-loop containing nucleoside triphosphate hydrolases"/>
    <property type="match status" value="1"/>
</dbReference>
<dbReference type="Gene3D" id="3.40.50.300">
    <property type="entry name" value="P-loop containing nucleotide triphosphate hydrolases"/>
    <property type="match status" value="1"/>
</dbReference>
<dbReference type="PRINTS" id="PR00819">
    <property type="entry name" value="CBXCFQXSUPER"/>
</dbReference>
<feature type="region of interest" description="Disordered" evidence="3">
    <location>
        <begin position="376"/>
        <end position="395"/>
    </location>
</feature>
<feature type="compositionally biased region" description="Acidic residues" evidence="3">
    <location>
        <begin position="377"/>
        <end position="393"/>
    </location>
</feature>
<dbReference type="InterPro" id="IPR027417">
    <property type="entry name" value="P-loop_NTPase"/>
</dbReference>
<dbReference type="InterPro" id="IPR003959">
    <property type="entry name" value="ATPase_AAA_core"/>
</dbReference>
<proteinExistence type="predicted"/>
<dbReference type="OMA" id="WEEEQYL"/>
<evidence type="ECO:0000256" key="3">
    <source>
        <dbReference type="SAM" id="MobiDB-lite"/>
    </source>
</evidence>
<dbReference type="KEGG" id="ela:UCREL1_9790"/>
<dbReference type="Pfam" id="PF00004">
    <property type="entry name" value="AAA"/>
    <property type="match status" value="1"/>
</dbReference>
<evidence type="ECO:0000313" key="6">
    <source>
        <dbReference type="Proteomes" id="UP000012174"/>
    </source>
</evidence>
<evidence type="ECO:0000256" key="2">
    <source>
        <dbReference type="ARBA" id="ARBA00022840"/>
    </source>
</evidence>
<sequence length="697" mass="79476">MATQDDQAAQAASLQQKYIELLEKRISQLEDAVKLSGSKATKSDEKASDKDSKVTDNKEKEADDKEKKTDEKTDDSDEKKADGADETKTKGRYVVALRKWDSNSASYKDESIAEDSLKKKQLKNVAYIFRRVIFETYYGKTRSYTELEIEDPALVQLLRSEIDNKYPGVNFEGNTIYMQAPFPAIIHNWEKLQKRAQEDPESQLSKDLSHLLGRVETAEELEDYFKTKEVNGGAKVTTFETLWTIFAPKTLIVAKPFLGIPQLLEVSESPIPPRGYAKNASRLWTFAWCWDWNGKNMIKVTYAFKTKRFRGTMEINKLDFYPLRYHDGAEDLQTKIRARSQAFLKRTMFCEIGAGQTFKYEGAAFLARRKIVAATKEDEDDKDDADDNGDEEDAAKARVMPWGQFSVDDTKPPPGPQPDKFDKDLQLDIKYKNLIEALVKSHDERRKKQVEDVVHDKGKGLVLLLHGPPGVGKTLTAETIAEASAKPLFVVSVAEIGLDASRAEKNLERLFNLATKWEAILLIDEADVFLETRGSTSDASRNALVSVLLRVLEYYAGVIILTTNRIKSIDVAVISRIHLAIRYEDLRPDQMKSIFKYFLDQLEPDDIQNRRRIENFVDEYGHHYGLNGRQIRNVVSAALASARQKKLKGVGNGKLDEFHLKEVCEMTMEFQEQLKRQFMMQRANNEADGRYQYAFQG</sequence>
<evidence type="ECO:0000259" key="4">
    <source>
        <dbReference type="SMART" id="SM00382"/>
    </source>
</evidence>
<name>M7SGJ2_EUTLA</name>
<feature type="domain" description="AAA+ ATPase" evidence="4">
    <location>
        <begin position="459"/>
        <end position="585"/>
    </location>
</feature>
<feature type="compositionally biased region" description="Basic and acidic residues" evidence="3">
    <location>
        <begin position="41"/>
        <end position="85"/>
    </location>
</feature>
<keyword evidence="1" id="KW-0547">Nucleotide-binding</keyword>
<dbReference type="Proteomes" id="UP000012174">
    <property type="component" value="Unassembled WGS sequence"/>
</dbReference>
<dbReference type="AlphaFoldDB" id="M7SGJ2"/>
<dbReference type="GO" id="GO:0016887">
    <property type="term" value="F:ATP hydrolysis activity"/>
    <property type="evidence" value="ECO:0007669"/>
    <property type="project" value="InterPro"/>
</dbReference>
<dbReference type="GO" id="GO:0005524">
    <property type="term" value="F:ATP binding"/>
    <property type="evidence" value="ECO:0007669"/>
    <property type="project" value="UniProtKB-KW"/>
</dbReference>
<dbReference type="PANTHER" id="PTHR46411:SF2">
    <property type="entry name" value="AAA+ ATPASE DOMAIN-CONTAINING PROTEIN"/>
    <property type="match status" value="1"/>
</dbReference>
<dbReference type="Pfam" id="PF22942">
    <property type="entry name" value="DUF7025"/>
    <property type="match status" value="1"/>
</dbReference>
<dbReference type="Pfam" id="PF23232">
    <property type="entry name" value="AAA_lid_13"/>
    <property type="match status" value="1"/>
</dbReference>
<protein>
    <submittedName>
        <fullName evidence="5">Putative aaa family protein</fullName>
    </submittedName>
</protein>
<keyword evidence="6" id="KW-1185">Reference proteome</keyword>
<keyword evidence="2" id="KW-0067">ATP-binding</keyword>
<dbReference type="InterPro" id="IPR054289">
    <property type="entry name" value="DUF7025"/>
</dbReference>
<dbReference type="CDD" id="cd19481">
    <property type="entry name" value="RecA-like_protease"/>
    <property type="match status" value="1"/>
</dbReference>
<dbReference type="InterPro" id="IPR000641">
    <property type="entry name" value="CbxX/CfxQ"/>
</dbReference>
<evidence type="ECO:0000256" key="1">
    <source>
        <dbReference type="ARBA" id="ARBA00022741"/>
    </source>
</evidence>
<dbReference type="SMART" id="SM00382">
    <property type="entry name" value="AAA"/>
    <property type="match status" value="1"/>
</dbReference>
<dbReference type="eggNOG" id="KOG0742">
    <property type="taxonomic scope" value="Eukaryota"/>
</dbReference>
<dbReference type="PANTHER" id="PTHR46411">
    <property type="entry name" value="FAMILY ATPASE, PUTATIVE-RELATED"/>
    <property type="match status" value="1"/>
</dbReference>
<accession>M7SGJ2</accession>